<dbReference type="SMART" id="SM00331">
    <property type="entry name" value="PP2C_SIG"/>
    <property type="match status" value="1"/>
</dbReference>
<dbReference type="EMBL" id="PYGE01000004">
    <property type="protein sequence ID" value="PSL05177.1"/>
    <property type="molecule type" value="Genomic_DNA"/>
</dbReference>
<protein>
    <submittedName>
        <fullName evidence="3">Serine/threonine protein phosphatase PrpC</fullName>
    </submittedName>
</protein>
<dbReference type="Gene3D" id="3.60.40.10">
    <property type="entry name" value="PPM-type phosphatase domain"/>
    <property type="match status" value="1"/>
</dbReference>
<dbReference type="Proteomes" id="UP000243528">
    <property type="component" value="Unassembled WGS sequence"/>
</dbReference>
<name>A0A2P8E6X1_9ACTN</name>
<dbReference type="GO" id="GO:0004722">
    <property type="term" value="F:protein serine/threonine phosphatase activity"/>
    <property type="evidence" value="ECO:0007669"/>
    <property type="project" value="InterPro"/>
</dbReference>
<gene>
    <name evidence="3" type="ORF">CLV30_10440</name>
</gene>
<evidence type="ECO:0000313" key="3">
    <source>
        <dbReference type="EMBL" id="PSL05177.1"/>
    </source>
</evidence>
<feature type="region of interest" description="Disordered" evidence="1">
    <location>
        <begin position="256"/>
        <end position="279"/>
    </location>
</feature>
<dbReference type="AlphaFoldDB" id="A0A2P8E6X1"/>
<evidence type="ECO:0000313" key="4">
    <source>
        <dbReference type="Proteomes" id="UP000243528"/>
    </source>
</evidence>
<dbReference type="InterPro" id="IPR036457">
    <property type="entry name" value="PPM-type-like_dom_sf"/>
</dbReference>
<evidence type="ECO:0000259" key="2">
    <source>
        <dbReference type="PROSITE" id="PS51746"/>
    </source>
</evidence>
<dbReference type="InterPro" id="IPR015655">
    <property type="entry name" value="PP2C"/>
</dbReference>
<dbReference type="SUPFAM" id="SSF81606">
    <property type="entry name" value="PP2C-like"/>
    <property type="match status" value="1"/>
</dbReference>
<dbReference type="OrthoDB" id="9801841at2"/>
<dbReference type="PANTHER" id="PTHR47992">
    <property type="entry name" value="PROTEIN PHOSPHATASE"/>
    <property type="match status" value="1"/>
</dbReference>
<dbReference type="Pfam" id="PF13672">
    <property type="entry name" value="PP2C_2"/>
    <property type="match status" value="1"/>
</dbReference>
<accession>A0A2P8E6X1</accession>
<keyword evidence="4" id="KW-1185">Reference proteome</keyword>
<dbReference type="PROSITE" id="PS51746">
    <property type="entry name" value="PPM_2"/>
    <property type="match status" value="1"/>
</dbReference>
<dbReference type="SMART" id="SM00332">
    <property type="entry name" value="PP2Cc"/>
    <property type="match status" value="1"/>
</dbReference>
<evidence type="ECO:0000256" key="1">
    <source>
        <dbReference type="SAM" id="MobiDB-lite"/>
    </source>
</evidence>
<sequence>MPLTLRYTARSHPGLVREGNEDSGYAGPYLLAVADGMGGHAAGEVASQAAIDELVQVDRPPDGTDARAVLADALAAANERIRRLATDDTSLHGMGTTATLMLWDGAEFGVAHIGDSRAYCLRDDELTQVTHDHTFVQALVDDGRLSPTAARDHPARSVVTKVLQGHEPIEPDYAVLRVRAGDRVLICSDGLSDVVDDDAVGAALRETDAVDETADRLIELAVAAGAPDNVTVVVIDVVATESAREPDDTAEAFLVGAMAADPRRRENTSTDRPDSASQA</sequence>
<organism evidence="3 4">
    <name type="scientific">Haloactinopolyspora alba</name>
    <dbReference type="NCBI Taxonomy" id="648780"/>
    <lineage>
        <taxon>Bacteria</taxon>
        <taxon>Bacillati</taxon>
        <taxon>Actinomycetota</taxon>
        <taxon>Actinomycetes</taxon>
        <taxon>Jiangellales</taxon>
        <taxon>Jiangellaceae</taxon>
        <taxon>Haloactinopolyspora</taxon>
    </lineage>
</organism>
<feature type="compositionally biased region" description="Basic and acidic residues" evidence="1">
    <location>
        <begin position="261"/>
        <end position="279"/>
    </location>
</feature>
<comment type="caution">
    <text evidence="3">The sequence shown here is derived from an EMBL/GenBank/DDBJ whole genome shotgun (WGS) entry which is preliminary data.</text>
</comment>
<proteinExistence type="predicted"/>
<dbReference type="RefSeq" id="WP_106536451.1">
    <property type="nucleotide sequence ID" value="NZ_ML142899.1"/>
</dbReference>
<feature type="domain" description="PPM-type phosphatase" evidence="2">
    <location>
        <begin position="6"/>
        <end position="237"/>
    </location>
</feature>
<dbReference type="CDD" id="cd00143">
    <property type="entry name" value="PP2Cc"/>
    <property type="match status" value="1"/>
</dbReference>
<reference evidence="3 4" key="1">
    <citation type="submission" date="2018-03" db="EMBL/GenBank/DDBJ databases">
        <title>Genomic Encyclopedia of Archaeal and Bacterial Type Strains, Phase II (KMG-II): from individual species to whole genera.</title>
        <authorList>
            <person name="Goeker M."/>
        </authorList>
    </citation>
    <scope>NUCLEOTIDE SEQUENCE [LARGE SCALE GENOMIC DNA]</scope>
    <source>
        <strain evidence="3 4">DSM 45211</strain>
    </source>
</reference>
<dbReference type="InterPro" id="IPR001932">
    <property type="entry name" value="PPM-type_phosphatase-like_dom"/>
</dbReference>